<evidence type="ECO:0000313" key="4">
    <source>
        <dbReference type="Proteomes" id="UP001205919"/>
    </source>
</evidence>
<dbReference type="AlphaFoldDB" id="A0AAW5K4F0"/>
<name>A0AAW5K4F0_9BACT</name>
<feature type="transmembrane region" description="Helical" evidence="1">
    <location>
        <begin position="248"/>
        <end position="272"/>
    </location>
</feature>
<feature type="transmembrane region" description="Helical" evidence="1">
    <location>
        <begin position="125"/>
        <end position="143"/>
    </location>
</feature>
<keyword evidence="1" id="KW-0472">Membrane</keyword>
<feature type="transmembrane region" description="Helical" evidence="1">
    <location>
        <begin position="405"/>
        <end position="427"/>
    </location>
</feature>
<feature type="transmembrane region" description="Helical" evidence="1">
    <location>
        <begin position="472"/>
        <end position="493"/>
    </location>
</feature>
<feature type="transmembrane region" description="Helical" evidence="1">
    <location>
        <begin position="278"/>
        <end position="297"/>
    </location>
</feature>
<evidence type="ECO:0000313" key="3">
    <source>
        <dbReference type="EMBL" id="MCQ4815655.1"/>
    </source>
</evidence>
<accession>A0AAW5K4F0</accession>
<keyword evidence="1" id="KW-0812">Transmembrane</keyword>
<protein>
    <submittedName>
        <fullName evidence="3">YjiH family protein</fullName>
    </submittedName>
</protein>
<dbReference type="Proteomes" id="UP001205919">
    <property type="component" value="Unassembled WGS sequence"/>
</dbReference>
<feature type="transmembrane region" description="Helical" evidence="1">
    <location>
        <begin position="164"/>
        <end position="188"/>
    </location>
</feature>
<evidence type="ECO:0000256" key="1">
    <source>
        <dbReference type="SAM" id="Phobius"/>
    </source>
</evidence>
<organism evidence="3 4">
    <name type="scientific">Cloacibacillus evryensis</name>
    <dbReference type="NCBI Taxonomy" id="508460"/>
    <lineage>
        <taxon>Bacteria</taxon>
        <taxon>Thermotogati</taxon>
        <taxon>Synergistota</taxon>
        <taxon>Synergistia</taxon>
        <taxon>Synergistales</taxon>
        <taxon>Synergistaceae</taxon>
        <taxon>Cloacibacillus</taxon>
    </lineage>
</organism>
<feature type="domain" description="Nucleoside transporter/FeoB GTPase Gate" evidence="2">
    <location>
        <begin position="177"/>
        <end position="266"/>
    </location>
</feature>
<feature type="transmembrane region" description="Helical" evidence="1">
    <location>
        <begin position="41"/>
        <end position="74"/>
    </location>
</feature>
<feature type="transmembrane region" description="Helical" evidence="1">
    <location>
        <begin position="365"/>
        <end position="385"/>
    </location>
</feature>
<dbReference type="Pfam" id="PF07670">
    <property type="entry name" value="Gate"/>
    <property type="match status" value="1"/>
</dbReference>
<feature type="transmembrane region" description="Helical" evidence="1">
    <location>
        <begin position="439"/>
        <end position="460"/>
    </location>
</feature>
<keyword evidence="4" id="KW-1185">Reference proteome</keyword>
<dbReference type="RefSeq" id="WP_256182385.1">
    <property type="nucleotide sequence ID" value="NZ_DBEWVB010000218.1"/>
</dbReference>
<sequence length="494" mass="54314">MSENATTIDMQANLIPTDAPDYSDYKVLDAVELNAEQKRTGLIRCLVCSVLAIILFFWPLNIGGNSTIMFAFIYKHLTKFVGRAGVYYALFLSLCYTLLSVYHLFCGKSLSKDHIARRYCDGEGPIRVALNICGLVFLAMYSLHIAKIGYEAPFWLMNPEIGPVVIGSIVADCVWILPLGAFFMPLLIDYGMLDFFGTFLEPVMRPLFKTPGRSALDAVGSFVSAASVGVLITNALHRNGVYTKKEAAIIATGFSAVSIGFAFVVCDTGGLGDQFPKVYGVSLAICFVVTAICARLYPLRSKPDVYFNGRQQTKEDLLRDKEMLSKKNMFSLACDRAIKKGYVANPVAVQIRESVKTAAPVWPKVYTLMSAVCVIAMVAALYSPFFEYIGKLFLPVLNLLQIPNAADIAGAFWSGIAEMFIPVLMIAGKADQLPEMARFMVVSVSMVQIIFFSDSATVMLAVKLPVTVKDLIIIFFERTIIAIFICAAVAHILY</sequence>
<keyword evidence="1" id="KW-1133">Transmembrane helix</keyword>
<dbReference type="EMBL" id="JANFYT010000048">
    <property type="protein sequence ID" value="MCQ4815655.1"/>
    <property type="molecule type" value="Genomic_DNA"/>
</dbReference>
<proteinExistence type="predicted"/>
<evidence type="ECO:0000259" key="2">
    <source>
        <dbReference type="Pfam" id="PF07670"/>
    </source>
</evidence>
<feature type="transmembrane region" description="Helical" evidence="1">
    <location>
        <begin position="86"/>
        <end position="105"/>
    </location>
</feature>
<reference evidence="3 4" key="1">
    <citation type="submission" date="2022-06" db="EMBL/GenBank/DDBJ databases">
        <title>Isolation of gut microbiota from human fecal samples.</title>
        <authorList>
            <person name="Pamer E.G."/>
            <person name="Barat B."/>
            <person name="Waligurski E."/>
            <person name="Medina S."/>
            <person name="Paddock L."/>
            <person name="Mostad J."/>
        </authorList>
    </citation>
    <scope>NUCLEOTIDE SEQUENCE [LARGE SCALE GENOMIC DNA]</scope>
    <source>
        <strain evidence="3 4">DFI.9.90</strain>
    </source>
</reference>
<dbReference type="InterPro" id="IPR011642">
    <property type="entry name" value="Gate_dom"/>
</dbReference>
<comment type="caution">
    <text evidence="3">The sequence shown here is derived from an EMBL/GenBank/DDBJ whole genome shotgun (WGS) entry which is preliminary data.</text>
</comment>
<gene>
    <name evidence="3" type="ORF">NE630_14540</name>
</gene>